<dbReference type="AlphaFoldDB" id="A0A0V0QQ09"/>
<comment type="caution">
    <text evidence="3">The sequence shown here is derived from an EMBL/GenBank/DDBJ whole genome shotgun (WGS) entry which is preliminary data.</text>
</comment>
<protein>
    <recommendedName>
        <fullName evidence="5">Transmembrane protein</fullName>
    </recommendedName>
</protein>
<reference evidence="3 4" key="1">
    <citation type="journal article" date="2015" name="Sci. Rep.">
        <title>Genome of the facultative scuticociliatosis pathogen Pseudocohnilembus persalinus provides insight into its virulence through horizontal gene transfer.</title>
        <authorList>
            <person name="Xiong J."/>
            <person name="Wang G."/>
            <person name="Cheng J."/>
            <person name="Tian M."/>
            <person name="Pan X."/>
            <person name="Warren A."/>
            <person name="Jiang C."/>
            <person name="Yuan D."/>
            <person name="Miao W."/>
        </authorList>
    </citation>
    <scope>NUCLEOTIDE SEQUENCE [LARGE SCALE GENOMIC DNA]</scope>
    <source>
        <strain evidence="3">36N120E</strain>
    </source>
</reference>
<dbReference type="EMBL" id="LDAU01000116">
    <property type="protein sequence ID" value="KRX04414.1"/>
    <property type="molecule type" value="Genomic_DNA"/>
</dbReference>
<gene>
    <name evidence="3" type="ORF">PPERSA_00183</name>
</gene>
<keyword evidence="4" id="KW-1185">Reference proteome</keyword>
<dbReference type="InParanoid" id="A0A0V0QQ09"/>
<proteinExistence type="predicted"/>
<evidence type="ECO:0000256" key="2">
    <source>
        <dbReference type="SAM" id="Phobius"/>
    </source>
</evidence>
<name>A0A0V0QQ09_PSEPJ</name>
<evidence type="ECO:0000313" key="4">
    <source>
        <dbReference type="Proteomes" id="UP000054937"/>
    </source>
</evidence>
<keyword evidence="2" id="KW-0472">Membrane</keyword>
<feature type="region of interest" description="Disordered" evidence="1">
    <location>
        <begin position="83"/>
        <end position="111"/>
    </location>
</feature>
<accession>A0A0V0QQ09</accession>
<evidence type="ECO:0000313" key="3">
    <source>
        <dbReference type="EMBL" id="KRX04414.1"/>
    </source>
</evidence>
<evidence type="ECO:0008006" key="5">
    <source>
        <dbReference type="Google" id="ProtNLM"/>
    </source>
</evidence>
<sequence length="122" mass="14569">MNYFCGDLCYLYNVYLGLIIVLIFFYLYTFLTVRKKALLFKQIRQQQNQTQYQQTAVQQQPQQQALYVNYQQQPNYQNTQNLTQGYQQSNTVQNQTQQNTSNNYQQAEKQPQQIVNGYPTLQ</sequence>
<organism evidence="3 4">
    <name type="scientific">Pseudocohnilembus persalinus</name>
    <name type="common">Ciliate</name>
    <dbReference type="NCBI Taxonomy" id="266149"/>
    <lineage>
        <taxon>Eukaryota</taxon>
        <taxon>Sar</taxon>
        <taxon>Alveolata</taxon>
        <taxon>Ciliophora</taxon>
        <taxon>Intramacronucleata</taxon>
        <taxon>Oligohymenophorea</taxon>
        <taxon>Scuticociliatia</taxon>
        <taxon>Philasterida</taxon>
        <taxon>Pseudocohnilembidae</taxon>
        <taxon>Pseudocohnilembus</taxon>
    </lineage>
</organism>
<evidence type="ECO:0000256" key="1">
    <source>
        <dbReference type="SAM" id="MobiDB-lite"/>
    </source>
</evidence>
<feature type="compositionally biased region" description="Low complexity" evidence="1">
    <location>
        <begin position="83"/>
        <end position="106"/>
    </location>
</feature>
<keyword evidence="2" id="KW-1133">Transmembrane helix</keyword>
<dbReference type="Proteomes" id="UP000054937">
    <property type="component" value="Unassembled WGS sequence"/>
</dbReference>
<keyword evidence="2" id="KW-0812">Transmembrane</keyword>
<feature type="transmembrane region" description="Helical" evidence="2">
    <location>
        <begin position="12"/>
        <end position="31"/>
    </location>
</feature>